<gene>
    <name evidence="1" type="ORF">S03H2_61486</name>
</gene>
<feature type="non-terminal residue" evidence="1">
    <location>
        <position position="213"/>
    </location>
</feature>
<name>X1JR54_9ZZZZ</name>
<reference evidence="1" key="1">
    <citation type="journal article" date="2014" name="Front. Microbiol.">
        <title>High frequency of phylogenetically diverse reductive dehalogenase-homologous genes in deep subseafloor sedimentary metagenomes.</title>
        <authorList>
            <person name="Kawai M."/>
            <person name="Futagami T."/>
            <person name="Toyoda A."/>
            <person name="Takaki Y."/>
            <person name="Nishi S."/>
            <person name="Hori S."/>
            <person name="Arai W."/>
            <person name="Tsubouchi T."/>
            <person name="Morono Y."/>
            <person name="Uchiyama I."/>
            <person name="Ito T."/>
            <person name="Fujiyama A."/>
            <person name="Inagaki F."/>
            <person name="Takami H."/>
        </authorList>
    </citation>
    <scope>NUCLEOTIDE SEQUENCE</scope>
    <source>
        <strain evidence="1">Expedition CK06-06</strain>
    </source>
</reference>
<dbReference type="AlphaFoldDB" id="X1JR54"/>
<proteinExistence type="predicted"/>
<accession>X1JR54</accession>
<sequence length="213" mass="22210">MNRKLAILSAVPVIIILLSAATVQAGMVVFVEQERYVQADIVWGDPDIPGGGDDHALDSASDYGLFDSTVSVSTPWGGGPWASASQLSEISGATVSASGSAESGGNNGAWNFSDSISSFSLTFELTAPQEFSIAGSLSAGGMSSTAGIRLTGPAGTILDEWVHPRFWWDPPMYAEFSISGVLDPGEYTLHAWSVASAHVDETPTASFSFVGEI</sequence>
<protein>
    <submittedName>
        <fullName evidence="1">Uncharacterized protein</fullName>
    </submittedName>
</protein>
<comment type="caution">
    <text evidence="1">The sequence shown here is derived from an EMBL/GenBank/DDBJ whole genome shotgun (WGS) entry which is preliminary data.</text>
</comment>
<dbReference type="EMBL" id="BARU01039690">
    <property type="protein sequence ID" value="GAH83910.1"/>
    <property type="molecule type" value="Genomic_DNA"/>
</dbReference>
<organism evidence="1">
    <name type="scientific">marine sediment metagenome</name>
    <dbReference type="NCBI Taxonomy" id="412755"/>
    <lineage>
        <taxon>unclassified sequences</taxon>
        <taxon>metagenomes</taxon>
        <taxon>ecological metagenomes</taxon>
    </lineage>
</organism>
<evidence type="ECO:0000313" key="1">
    <source>
        <dbReference type="EMBL" id="GAH83910.1"/>
    </source>
</evidence>